<dbReference type="GO" id="GO:0005634">
    <property type="term" value="C:nucleus"/>
    <property type="evidence" value="ECO:0007669"/>
    <property type="project" value="TreeGrafter"/>
</dbReference>
<accession>A0A8X6SDN3</accession>
<dbReference type="PANTHER" id="PTHR46060:SF2">
    <property type="entry name" value="HISTONE-LYSINE N-METHYLTRANSFERASE SETMAR"/>
    <property type="match status" value="1"/>
</dbReference>
<evidence type="ECO:0000313" key="1">
    <source>
        <dbReference type="EMBL" id="GFY10306.1"/>
    </source>
</evidence>
<dbReference type="GO" id="GO:0000729">
    <property type="term" value="P:DNA double-strand break processing"/>
    <property type="evidence" value="ECO:0007669"/>
    <property type="project" value="TreeGrafter"/>
</dbReference>
<dbReference type="GO" id="GO:0000014">
    <property type="term" value="F:single-stranded DNA endodeoxyribonuclease activity"/>
    <property type="evidence" value="ECO:0007669"/>
    <property type="project" value="TreeGrafter"/>
</dbReference>
<dbReference type="GO" id="GO:0035861">
    <property type="term" value="C:site of double-strand break"/>
    <property type="evidence" value="ECO:0007669"/>
    <property type="project" value="TreeGrafter"/>
</dbReference>
<dbReference type="GO" id="GO:0044547">
    <property type="term" value="F:DNA topoisomerase binding"/>
    <property type="evidence" value="ECO:0007669"/>
    <property type="project" value="TreeGrafter"/>
</dbReference>
<dbReference type="GO" id="GO:0000793">
    <property type="term" value="C:condensed chromosome"/>
    <property type="evidence" value="ECO:0007669"/>
    <property type="project" value="TreeGrafter"/>
</dbReference>
<keyword evidence="2" id="KW-1185">Reference proteome</keyword>
<dbReference type="GO" id="GO:0003697">
    <property type="term" value="F:single-stranded DNA binding"/>
    <property type="evidence" value="ECO:0007669"/>
    <property type="project" value="TreeGrafter"/>
</dbReference>
<dbReference type="GO" id="GO:0046975">
    <property type="term" value="F:histone H3K36 methyltransferase activity"/>
    <property type="evidence" value="ECO:0007669"/>
    <property type="project" value="TreeGrafter"/>
</dbReference>
<evidence type="ECO:0000313" key="2">
    <source>
        <dbReference type="Proteomes" id="UP000887159"/>
    </source>
</evidence>
<dbReference type="GO" id="GO:0044774">
    <property type="term" value="P:mitotic DNA integrity checkpoint signaling"/>
    <property type="evidence" value="ECO:0007669"/>
    <property type="project" value="TreeGrafter"/>
</dbReference>
<dbReference type="GO" id="GO:0031297">
    <property type="term" value="P:replication fork processing"/>
    <property type="evidence" value="ECO:0007669"/>
    <property type="project" value="TreeGrafter"/>
</dbReference>
<dbReference type="Proteomes" id="UP000887159">
    <property type="component" value="Unassembled WGS sequence"/>
</dbReference>
<dbReference type="EMBL" id="BMAU01021296">
    <property type="protein sequence ID" value="GFY10306.1"/>
    <property type="molecule type" value="Genomic_DNA"/>
</dbReference>
<dbReference type="GO" id="GO:0006303">
    <property type="term" value="P:double-strand break repair via nonhomologous end joining"/>
    <property type="evidence" value="ECO:0007669"/>
    <property type="project" value="TreeGrafter"/>
</dbReference>
<dbReference type="AlphaFoldDB" id="A0A8X6SDN3"/>
<dbReference type="GO" id="GO:0015074">
    <property type="term" value="P:DNA integration"/>
    <property type="evidence" value="ECO:0007669"/>
    <property type="project" value="TreeGrafter"/>
</dbReference>
<name>A0A8X6SDN3_TRICX</name>
<dbReference type="GO" id="GO:0003690">
    <property type="term" value="F:double-stranded DNA binding"/>
    <property type="evidence" value="ECO:0007669"/>
    <property type="project" value="TreeGrafter"/>
</dbReference>
<comment type="caution">
    <text evidence="1">The sequence shown here is derived from an EMBL/GenBank/DDBJ whole genome shotgun (WGS) entry which is preliminary data.</text>
</comment>
<dbReference type="GO" id="GO:0042800">
    <property type="term" value="F:histone H3K4 methyltransferase activity"/>
    <property type="evidence" value="ECO:0007669"/>
    <property type="project" value="TreeGrafter"/>
</dbReference>
<proteinExistence type="predicted"/>
<organism evidence="1 2">
    <name type="scientific">Trichonephila clavipes</name>
    <name type="common">Golden silk orbweaver</name>
    <name type="synonym">Nephila clavipes</name>
    <dbReference type="NCBI Taxonomy" id="2585209"/>
    <lineage>
        <taxon>Eukaryota</taxon>
        <taxon>Metazoa</taxon>
        <taxon>Ecdysozoa</taxon>
        <taxon>Arthropoda</taxon>
        <taxon>Chelicerata</taxon>
        <taxon>Arachnida</taxon>
        <taxon>Araneae</taxon>
        <taxon>Araneomorphae</taxon>
        <taxon>Entelegynae</taxon>
        <taxon>Araneoidea</taxon>
        <taxon>Nephilidae</taxon>
        <taxon>Trichonephila</taxon>
    </lineage>
</organism>
<protein>
    <submittedName>
        <fullName evidence="1">Histone-lysine N-methyltransferase SETMAR</fullName>
    </submittedName>
</protein>
<dbReference type="InterPro" id="IPR052709">
    <property type="entry name" value="Transposase-MT_Hybrid"/>
</dbReference>
<gene>
    <name evidence="1" type="primary">EAI_04805</name>
    <name evidence="1" type="ORF">TNCV_2629851</name>
</gene>
<reference evidence="1" key="1">
    <citation type="submission" date="2020-08" db="EMBL/GenBank/DDBJ databases">
        <title>Multicomponent nature underlies the extraordinary mechanical properties of spider dragline silk.</title>
        <authorList>
            <person name="Kono N."/>
            <person name="Nakamura H."/>
            <person name="Mori M."/>
            <person name="Yoshida Y."/>
            <person name="Ohtoshi R."/>
            <person name="Malay A.D."/>
            <person name="Moran D.A.P."/>
            <person name="Tomita M."/>
            <person name="Numata K."/>
            <person name="Arakawa K."/>
        </authorList>
    </citation>
    <scope>NUCLEOTIDE SEQUENCE</scope>
</reference>
<dbReference type="PANTHER" id="PTHR46060">
    <property type="entry name" value="MARINER MOS1 TRANSPOSASE-LIKE PROTEIN"/>
    <property type="match status" value="1"/>
</dbReference>
<sequence>MEVNKENSVHFTFDKGENASQAGEIVNGVDTVTANYVQFCFRRFRLGIFDVKDALGTGRFLVKNVDKITEIMEVDRHVSSRSIAQELKIDTKTVLNHLRKVGFKKKLDVWVPHQKT</sequence>